<accession>A0A1C3U895</accession>
<feature type="transmembrane region" description="Helical" evidence="1">
    <location>
        <begin position="7"/>
        <end position="24"/>
    </location>
</feature>
<keyword evidence="1" id="KW-0472">Membrane</keyword>
<dbReference type="GO" id="GO:0000271">
    <property type="term" value="P:polysaccharide biosynthetic process"/>
    <property type="evidence" value="ECO:0007669"/>
    <property type="project" value="TreeGrafter"/>
</dbReference>
<keyword evidence="4" id="KW-1185">Reference proteome</keyword>
<dbReference type="Pfam" id="PF01757">
    <property type="entry name" value="Acyl_transf_3"/>
    <property type="match status" value="1"/>
</dbReference>
<dbReference type="InterPro" id="IPR050879">
    <property type="entry name" value="Acyltransferase_3"/>
</dbReference>
<dbReference type="PANTHER" id="PTHR23028:SF131">
    <property type="entry name" value="BLR2367 PROTEIN"/>
    <property type="match status" value="1"/>
</dbReference>
<feature type="transmembrane region" description="Helical" evidence="1">
    <location>
        <begin position="268"/>
        <end position="288"/>
    </location>
</feature>
<feature type="transmembrane region" description="Helical" evidence="1">
    <location>
        <begin position="152"/>
        <end position="169"/>
    </location>
</feature>
<name>A0A1C3U895_9HYPH</name>
<evidence type="ECO:0000256" key="1">
    <source>
        <dbReference type="SAM" id="Phobius"/>
    </source>
</evidence>
<feature type="transmembrane region" description="Helical" evidence="1">
    <location>
        <begin position="294"/>
        <end position="314"/>
    </location>
</feature>
<evidence type="ECO:0000259" key="2">
    <source>
        <dbReference type="Pfam" id="PF01757"/>
    </source>
</evidence>
<dbReference type="GO" id="GO:0016020">
    <property type="term" value="C:membrane"/>
    <property type="evidence" value="ECO:0007669"/>
    <property type="project" value="TreeGrafter"/>
</dbReference>
<keyword evidence="1" id="KW-0812">Transmembrane</keyword>
<dbReference type="PANTHER" id="PTHR23028">
    <property type="entry name" value="ACETYLTRANSFERASE"/>
    <property type="match status" value="1"/>
</dbReference>
<evidence type="ECO:0000313" key="3">
    <source>
        <dbReference type="EMBL" id="SCB11699.1"/>
    </source>
</evidence>
<dbReference type="AlphaFoldDB" id="A0A1C3U895"/>
<dbReference type="InterPro" id="IPR002656">
    <property type="entry name" value="Acyl_transf_3_dom"/>
</dbReference>
<organism evidence="3 4">
    <name type="scientific">Rhizobium multihospitium</name>
    <dbReference type="NCBI Taxonomy" id="410764"/>
    <lineage>
        <taxon>Bacteria</taxon>
        <taxon>Pseudomonadati</taxon>
        <taxon>Pseudomonadota</taxon>
        <taxon>Alphaproteobacteria</taxon>
        <taxon>Hyphomicrobiales</taxon>
        <taxon>Rhizobiaceae</taxon>
        <taxon>Rhizobium/Agrobacterium group</taxon>
        <taxon>Rhizobium</taxon>
    </lineage>
</organism>
<feature type="transmembrane region" description="Helical" evidence="1">
    <location>
        <begin position="120"/>
        <end position="145"/>
    </location>
</feature>
<feature type="transmembrane region" description="Helical" evidence="1">
    <location>
        <begin position="30"/>
        <end position="50"/>
    </location>
</feature>
<feature type="transmembrane region" description="Helical" evidence="1">
    <location>
        <begin position="205"/>
        <end position="226"/>
    </location>
</feature>
<gene>
    <name evidence="3" type="ORF">GA0061103_1695</name>
</gene>
<feature type="transmembrane region" description="Helical" evidence="1">
    <location>
        <begin position="71"/>
        <end position="91"/>
    </location>
</feature>
<sequence>MKTLYGIQYLRAFAALAVVFFHAAERSGGHFRIGAAGVDVFFVISGFIMWTMSERRPVTPLRFALDRLQRIAPSYWIVTAIMIAGAAIGLFPNMKLTASHILGSLLFIPVRSPSTSDGEIWPVLVQGWTLNFEMFFYVIFAACLFLPQRLRLASMTVIFLAFVLAGSIIDPQSPLLLTYTRPIILEFVAGAILGRLWLSGHVPGTGLGLALIAVALSGFATIQILGLDFNEVTCGPLAVALVLGMVSVERSGKLPSIPLLTYLGNSSYSIYLWHTLAISVVVKLMAAMQIPSDAITFVGVIAGTILGICAYEAVEKPLRNLLKNLSWQRSRPSPA</sequence>
<feature type="domain" description="Acyltransferase 3" evidence="2">
    <location>
        <begin position="5"/>
        <end position="309"/>
    </location>
</feature>
<reference evidence="4" key="1">
    <citation type="submission" date="2016-08" db="EMBL/GenBank/DDBJ databases">
        <authorList>
            <person name="Varghese N."/>
            <person name="Submissions Spin"/>
        </authorList>
    </citation>
    <scope>NUCLEOTIDE SEQUENCE [LARGE SCALE GENOMIC DNA]</scope>
    <source>
        <strain evidence="4">HAMBI 2975</strain>
    </source>
</reference>
<dbReference type="EMBL" id="FMAG01000001">
    <property type="protein sequence ID" value="SCB11699.1"/>
    <property type="molecule type" value="Genomic_DNA"/>
</dbReference>
<dbReference type="STRING" id="410764.GA0061103_1695"/>
<dbReference type="OrthoDB" id="9767863at2"/>
<proteinExistence type="predicted"/>
<keyword evidence="1" id="KW-1133">Transmembrane helix</keyword>
<evidence type="ECO:0000313" key="4">
    <source>
        <dbReference type="Proteomes" id="UP000199101"/>
    </source>
</evidence>
<feature type="transmembrane region" description="Helical" evidence="1">
    <location>
        <begin position="175"/>
        <end position="198"/>
    </location>
</feature>
<dbReference type="GO" id="GO:0016747">
    <property type="term" value="F:acyltransferase activity, transferring groups other than amino-acyl groups"/>
    <property type="evidence" value="ECO:0007669"/>
    <property type="project" value="InterPro"/>
</dbReference>
<protein>
    <submittedName>
        <fullName evidence="3">Exopolysaccharide production protein ExoZ</fullName>
    </submittedName>
</protein>
<dbReference type="Proteomes" id="UP000199101">
    <property type="component" value="Unassembled WGS sequence"/>
</dbReference>
<dbReference type="RefSeq" id="WP_092707049.1">
    <property type="nucleotide sequence ID" value="NZ_FMAG01000001.1"/>
</dbReference>